<dbReference type="InterPro" id="IPR045142">
    <property type="entry name" value="BCAS3-like"/>
</dbReference>
<dbReference type="SUPFAM" id="SSF50978">
    <property type="entry name" value="WD40 repeat-like"/>
    <property type="match status" value="1"/>
</dbReference>
<comment type="caution">
    <text evidence="3">The sequence shown here is derived from an EMBL/GenBank/DDBJ whole genome shotgun (WGS) entry which is preliminary data.</text>
</comment>
<dbReference type="Pfam" id="PF21034">
    <property type="entry name" value="BCAS3_WD40"/>
    <property type="match status" value="1"/>
</dbReference>
<gene>
    <name evidence="3" type="ORF">K7432_011183</name>
</gene>
<feature type="compositionally biased region" description="Polar residues" evidence="1">
    <location>
        <begin position="939"/>
        <end position="953"/>
    </location>
</feature>
<dbReference type="PANTHER" id="PTHR13268">
    <property type="entry name" value="BREAST CARCINOMA AMPLIFIED SEQUENCE 3"/>
    <property type="match status" value="1"/>
</dbReference>
<dbReference type="EMBL" id="JASJQH010000838">
    <property type="protein sequence ID" value="KAK9762764.1"/>
    <property type="molecule type" value="Genomic_DNA"/>
</dbReference>
<feature type="region of interest" description="Disordered" evidence="1">
    <location>
        <begin position="896"/>
        <end position="992"/>
    </location>
</feature>
<dbReference type="InterPro" id="IPR036322">
    <property type="entry name" value="WD40_repeat_dom_sf"/>
</dbReference>
<reference evidence="3 4" key="1">
    <citation type="submission" date="2023-04" db="EMBL/GenBank/DDBJ databases">
        <title>Genome of Basidiobolus ranarum AG-B5.</title>
        <authorList>
            <person name="Stajich J.E."/>
            <person name="Carter-House D."/>
            <person name="Gryganskyi A."/>
        </authorList>
    </citation>
    <scope>NUCLEOTIDE SEQUENCE [LARGE SCALE GENOMIC DNA]</scope>
    <source>
        <strain evidence="3 4">AG-B5</strain>
    </source>
</reference>
<evidence type="ECO:0000256" key="1">
    <source>
        <dbReference type="SAM" id="MobiDB-lite"/>
    </source>
</evidence>
<feature type="compositionally biased region" description="Acidic residues" evidence="1">
    <location>
        <begin position="875"/>
        <end position="886"/>
    </location>
</feature>
<proteinExistence type="predicted"/>
<dbReference type="PANTHER" id="PTHR13268:SF0">
    <property type="entry name" value="BCAS3 MICROTUBULE ASSOCIATED CELL MIGRATION FACTOR"/>
    <property type="match status" value="1"/>
</dbReference>
<evidence type="ECO:0000313" key="3">
    <source>
        <dbReference type="EMBL" id="KAK9762764.1"/>
    </source>
</evidence>
<name>A0ABR2WML9_9FUNG</name>
<feature type="compositionally biased region" description="Polar residues" evidence="1">
    <location>
        <begin position="972"/>
        <end position="992"/>
    </location>
</feature>
<organism evidence="3 4">
    <name type="scientific">Basidiobolus ranarum</name>
    <dbReference type="NCBI Taxonomy" id="34480"/>
    <lineage>
        <taxon>Eukaryota</taxon>
        <taxon>Fungi</taxon>
        <taxon>Fungi incertae sedis</taxon>
        <taxon>Zoopagomycota</taxon>
        <taxon>Entomophthoromycotina</taxon>
        <taxon>Basidiobolomycetes</taxon>
        <taxon>Basidiobolales</taxon>
        <taxon>Basidiobolaceae</taxon>
        <taxon>Basidiobolus</taxon>
    </lineage>
</organism>
<dbReference type="Proteomes" id="UP001479436">
    <property type="component" value="Unassembled WGS sequence"/>
</dbReference>
<dbReference type="InterPro" id="IPR048382">
    <property type="entry name" value="BCAS3_WD40"/>
</dbReference>
<accession>A0ABR2WML9</accession>
<feature type="region of interest" description="Disordered" evidence="1">
    <location>
        <begin position="867"/>
        <end position="886"/>
    </location>
</feature>
<feature type="domain" description="BCAS3 WD40" evidence="2">
    <location>
        <begin position="175"/>
        <end position="544"/>
    </location>
</feature>
<evidence type="ECO:0000259" key="2">
    <source>
        <dbReference type="Pfam" id="PF21034"/>
    </source>
</evidence>
<keyword evidence="4" id="KW-1185">Reference proteome</keyword>
<evidence type="ECO:0000313" key="4">
    <source>
        <dbReference type="Proteomes" id="UP001479436"/>
    </source>
</evidence>
<sequence>MPAAFAGKAKVSSFQFPKLATIPKDVAETRTDSESPFGLPLYGSSLQSGTLLSPLTSPTVEFAKISPSPIPSGVRAEPNILTASTTEKVSVLIQGISTYVSNSLPETLAKVKNIALASKPNKESPEPVYDTVEQDTTVKSESNNVTCASFDYIEGVYRTPQDLISDTEKTFTHSQRKFCLLLGYHDGFQIWNLSDLSNVTEIFSYRDSKYDVFCVKNVPTPRISESVDQFKHLRCIMAIGARRIGEDRKIQGSTLSFFSLQTHESIKDLHYHGKDFFGLECNERGIIVYYDSTIEIISSYTLDVVFKFDDAHPSLHNRLPILSVGDRLLAYASVSEMPKVYHEKVTSDSKEFDMTKVAREALSGMRSMSDLGYRKLANYLSNYQHNPNVTSLEPSSQRAQSYPNQVTVIDLDKLGYASAKNPRKPEARQSCEIGHFEVEKNLDIITFNPSGSLIAVASIEGYSAYIYEISANGENGCLGSITLRYELYRGYTSARIDSINFSQDSRWVSINTIHGTSHVYAINSYCGNRKATSYFDTYAFYRSSSLNQKITEKSVKSLSPLLRIRNRETSDTKDTNSDTAFSFSQIHRNSSNRKQQMPMLNYFQLASSQIANIPSMRNPPSSQVQDILSFSMSGMLKLCRMSITKTEQTVTKDGRNYNDHKLLGSSSDLVEWSLLRDSDWSEVLGVIEGVESKDTDPRWPSSSWVNEVETLSYPVPSVSLWSSRQFHFQTYMSPDKLENWDEALHLPLTKDINAINRCTVPYGVGYLPRCDTEHNDLNLASLLEENMLDAMETNVTPTLSKSISNGSKTVQEYRAELHKGTLVNFGAFFGNEIMTTTEIDSTLGTAIQTSLSSIRDSQDPLRVQEDSLDPAYDSETLEWPESDDELNEEHFQIVAPSHEPDSFSNISKSRENHSDSSTDDDEIFMESCSYPSLPPRRTSYPSRDSRSSTNGDCQISHFPRVTIDCPYPESDWTPQPRLQEQDTYSWTRPSHE</sequence>
<protein>
    <recommendedName>
        <fullName evidence="2">BCAS3 WD40 domain-containing protein</fullName>
    </recommendedName>
</protein>